<dbReference type="NCBIfam" id="NF005263">
    <property type="entry name" value="PRK06767.1"/>
    <property type="match status" value="1"/>
</dbReference>
<evidence type="ECO:0000256" key="4">
    <source>
        <dbReference type="ARBA" id="ARBA00019040"/>
    </source>
</evidence>
<dbReference type="GO" id="GO:0005737">
    <property type="term" value="C:cytoplasm"/>
    <property type="evidence" value="ECO:0007669"/>
    <property type="project" value="TreeGrafter"/>
</dbReference>
<evidence type="ECO:0000256" key="6">
    <source>
        <dbReference type="ARBA" id="ARBA00023239"/>
    </source>
</evidence>
<dbReference type="EC" id="4.4.1.2" evidence="7"/>
<dbReference type="Proteomes" id="UP000480185">
    <property type="component" value="Unassembled WGS sequence"/>
</dbReference>
<dbReference type="InterPro" id="IPR015421">
    <property type="entry name" value="PyrdxlP-dep_Trfase_major"/>
</dbReference>
<keyword evidence="6 13" id="KW-0456">Lyase</keyword>
<dbReference type="FunFam" id="3.90.1150.10:FF:000033">
    <property type="entry name" value="Cystathionine gamma-synthase"/>
    <property type="match status" value="1"/>
</dbReference>
<dbReference type="EMBL" id="WJNH01000004">
    <property type="protein sequence ID" value="MRG86306.1"/>
    <property type="molecule type" value="Genomic_DNA"/>
</dbReference>
<evidence type="ECO:0000256" key="5">
    <source>
        <dbReference type="ARBA" id="ARBA00022898"/>
    </source>
</evidence>
<evidence type="ECO:0000256" key="9">
    <source>
        <dbReference type="ARBA" id="ARBA00048780"/>
    </source>
</evidence>
<evidence type="ECO:0000256" key="11">
    <source>
        <dbReference type="PIRSR" id="PIRSR001434-2"/>
    </source>
</evidence>
<dbReference type="EC" id="4.4.1.11" evidence="3"/>
<evidence type="ECO:0000256" key="1">
    <source>
        <dbReference type="ARBA" id="ARBA00001933"/>
    </source>
</evidence>
<comment type="catalytic activity">
    <reaction evidence="10">
        <text>L-methionine + H2O = methanethiol + 2-oxobutanoate + NH4(+)</text>
        <dbReference type="Rhea" id="RHEA:23800"/>
        <dbReference type="ChEBI" id="CHEBI:15377"/>
        <dbReference type="ChEBI" id="CHEBI:16007"/>
        <dbReference type="ChEBI" id="CHEBI:16763"/>
        <dbReference type="ChEBI" id="CHEBI:28938"/>
        <dbReference type="ChEBI" id="CHEBI:57844"/>
        <dbReference type="EC" id="4.4.1.11"/>
    </reaction>
    <physiologicalReaction direction="left-to-right" evidence="10">
        <dbReference type="Rhea" id="RHEA:23801"/>
    </physiologicalReaction>
</comment>
<feature type="modified residue" description="N6-(pyridoxal phosphate)lysine" evidence="11">
    <location>
        <position position="210"/>
    </location>
</feature>
<evidence type="ECO:0000256" key="3">
    <source>
        <dbReference type="ARBA" id="ARBA00012222"/>
    </source>
</evidence>
<dbReference type="GO" id="GO:0019346">
    <property type="term" value="P:transsulfuration"/>
    <property type="evidence" value="ECO:0007669"/>
    <property type="project" value="InterPro"/>
</dbReference>
<dbReference type="GO" id="GO:0009086">
    <property type="term" value="P:methionine biosynthetic process"/>
    <property type="evidence" value="ECO:0007669"/>
    <property type="project" value="UniProtKB-ARBA"/>
</dbReference>
<dbReference type="PANTHER" id="PTHR11808">
    <property type="entry name" value="TRANS-SULFURATION ENZYME FAMILY MEMBER"/>
    <property type="match status" value="1"/>
</dbReference>
<dbReference type="CDD" id="cd00614">
    <property type="entry name" value="CGS_like"/>
    <property type="match status" value="1"/>
</dbReference>
<dbReference type="PIRSF" id="PIRSF001434">
    <property type="entry name" value="CGS"/>
    <property type="match status" value="1"/>
</dbReference>
<proteinExistence type="inferred from homology"/>
<evidence type="ECO:0000256" key="12">
    <source>
        <dbReference type="RuleBase" id="RU362118"/>
    </source>
</evidence>
<keyword evidence="14" id="KW-1185">Reference proteome</keyword>
<dbReference type="NCBIfam" id="TIGR01328">
    <property type="entry name" value="met_gam_lyase"/>
    <property type="match status" value="1"/>
</dbReference>
<accession>A0A6G1X5X6</accession>
<evidence type="ECO:0000256" key="7">
    <source>
        <dbReference type="ARBA" id="ARBA00047175"/>
    </source>
</evidence>
<dbReference type="PANTHER" id="PTHR11808:SF80">
    <property type="entry name" value="CYSTATHIONINE GAMMA-LYASE"/>
    <property type="match status" value="1"/>
</dbReference>
<comment type="catalytic activity">
    <reaction evidence="9">
        <text>L-homocysteine + H2O = 2-oxobutanoate + hydrogen sulfide + NH4(+) + H(+)</text>
        <dbReference type="Rhea" id="RHEA:14501"/>
        <dbReference type="ChEBI" id="CHEBI:15377"/>
        <dbReference type="ChEBI" id="CHEBI:15378"/>
        <dbReference type="ChEBI" id="CHEBI:16763"/>
        <dbReference type="ChEBI" id="CHEBI:28938"/>
        <dbReference type="ChEBI" id="CHEBI:29919"/>
        <dbReference type="ChEBI" id="CHEBI:58199"/>
        <dbReference type="EC" id="4.4.1.2"/>
    </reaction>
    <physiologicalReaction direction="left-to-right" evidence="9">
        <dbReference type="Rhea" id="RHEA:14502"/>
    </physiologicalReaction>
</comment>
<dbReference type="Pfam" id="PF01053">
    <property type="entry name" value="Cys_Met_Meta_PP"/>
    <property type="match status" value="1"/>
</dbReference>
<comment type="cofactor">
    <cofactor evidence="1 12">
        <name>pyridoxal 5'-phosphate</name>
        <dbReference type="ChEBI" id="CHEBI:597326"/>
    </cofactor>
</comment>
<comment type="similarity">
    <text evidence="2">Belongs to the trans-sulfuration enzymes family. L-methionine gamma-lyase subfamily.</text>
</comment>
<evidence type="ECO:0000256" key="2">
    <source>
        <dbReference type="ARBA" id="ARBA00008667"/>
    </source>
</evidence>
<organism evidence="13 14">
    <name type="scientific">Salinibacillus xinjiangensis</name>
    <dbReference type="NCBI Taxonomy" id="1229268"/>
    <lineage>
        <taxon>Bacteria</taxon>
        <taxon>Bacillati</taxon>
        <taxon>Bacillota</taxon>
        <taxon>Bacilli</taxon>
        <taxon>Bacillales</taxon>
        <taxon>Bacillaceae</taxon>
        <taxon>Salinibacillus</taxon>
    </lineage>
</organism>
<dbReference type="GO" id="GO:0047982">
    <property type="term" value="F:homocysteine desulfhydrase activity"/>
    <property type="evidence" value="ECO:0007669"/>
    <property type="project" value="UniProtKB-EC"/>
</dbReference>
<dbReference type="AlphaFoldDB" id="A0A6G1X5X6"/>
<dbReference type="RefSeq" id="WP_153728220.1">
    <property type="nucleotide sequence ID" value="NZ_WJNH01000004.1"/>
</dbReference>
<dbReference type="Gene3D" id="3.40.640.10">
    <property type="entry name" value="Type I PLP-dependent aspartate aminotransferase-like (Major domain)"/>
    <property type="match status" value="1"/>
</dbReference>
<dbReference type="Gene3D" id="3.90.1150.10">
    <property type="entry name" value="Aspartate Aminotransferase, domain 1"/>
    <property type="match status" value="1"/>
</dbReference>
<dbReference type="InterPro" id="IPR054542">
    <property type="entry name" value="Cys_met_metab_PP"/>
</dbReference>
<keyword evidence="5 11" id="KW-0663">Pyridoxal phosphate</keyword>
<gene>
    <name evidence="13" type="primary">megL</name>
    <name evidence="13" type="ORF">GH754_08190</name>
</gene>
<dbReference type="GO" id="GO:0030170">
    <property type="term" value="F:pyridoxal phosphate binding"/>
    <property type="evidence" value="ECO:0007669"/>
    <property type="project" value="InterPro"/>
</dbReference>
<evidence type="ECO:0000256" key="8">
    <source>
        <dbReference type="ARBA" id="ARBA00047199"/>
    </source>
</evidence>
<name>A0A6G1X5X6_9BACI</name>
<dbReference type="InterPro" id="IPR006237">
    <property type="entry name" value="L-Met_gamma_lys"/>
</dbReference>
<dbReference type="InterPro" id="IPR015424">
    <property type="entry name" value="PyrdxlP-dep_Trfase"/>
</dbReference>
<dbReference type="PROSITE" id="PS00868">
    <property type="entry name" value="CYS_MET_METAB_PP"/>
    <property type="match status" value="1"/>
</dbReference>
<dbReference type="FunFam" id="3.40.640.10:FF:000046">
    <property type="entry name" value="Cystathionine gamma-lyase"/>
    <property type="match status" value="1"/>
</dbReference>
<dbReference type="GO" id="GO:0018826">
    <property type="term" value="F:methionine gamma-lyase activity"/>
    <property type="evidence" value="ECO:0007669"/>
    <property type="project" value="UniProtKB-EC"/>
</dbReference>
<evidence type="ECO:0000313" key="13">
    <source>
        <dbReference type="EMBL" id="MRG86306.1"/>
    </source>
</evidence>
<dbReference type="InterPro" id="IPR015422">
    <property type="entry name" value="PyrdxlP-dep_Trfase_small"/>
</dbReference>
<evidence type="ECO:0000313" key="14">
    <source>
        <dbReference type="Proteomes" id="UP000480185"/>
    </source>
</evidence>
<dbReference type="InterPro" id="IPR000277">
    <property type="entry name" value="Cys/Met-Metab_PyrdxlP-dep_enz"/>
</dbReference>
<reference evidence="13 14" key="1">
    <citation type="submission" date="2019-11" db="EMBL/GenBank/DDBJ databases">
        <authorList>
            <person name="Li J."/>
        </authorList>
    </citation>
    <scope>NUCLEOTIDE SEQUENCE [LARGE SCALE GENOMIC DNA]</scope>
    <source>
        <strain evidence="13 14">J4</strain>
    </source>
</reference>
<protein>
    <recommendedName>
        <fullName evidence="4">L-methionine gamma-lyase</fullName>
        <ecNumber evidence="3">4.4.1.11</ecNumber>
        <ecNumber evidence="7">4.4.1.2</ecNumber>
    </recommendedName>
    <alternativeName>
        <fullName evidence="8">Homocysteine desulfhydrase</fullName>
    </alternativeName>
</protein>
<dbReference type="OrthoDB" id="9803887at2"/>
<evidence type="ECO:0000256" key="10">
    <source>
        <dbReference type="ARBA" id="ARBA00052699"/>
    </source>
</evidence>
<comment type="caution">
    <text evidence="13">The sequence shown here is derived from an EMBL/GenBank/DDBJ whole genome shotgun (WGS) entry which is preliminary data.</text>
</comment>
<sequence length="395" mass="43904">MHQSKDRHFNTKVIHSGYDSKQHLGSLTTPLFQTSTFTFDTAEQGENRFMGEENGYIYSRLGNPTVRALEERIAELEGGEKGLAFGSGMAAVSAILIALTKANDHILCSKGLYGCTFGLLSLMEDKYNIQTDYSAMETEEEIRSLIRPETTCIYVETPINPTMKLIDLEMVATVAKEHNIPVVVDNTFSTPYLQRPLEKCCDVVLHSATKYIGGHGDVVAGLVVGNEEFMSKVAMTTQKDIGGIISPFDAWLLLRGLKTLPVRLDRHTANAEKIVERLKQHPNVESVYYPGDAEHQDYGIMQKQMSRGGGLISFEVKGTKEDAQRMLNSLSFISLAVSLGDAETLIQHPSTMTHAVVPEENRLEMDITDQLIRLSVGLEDWEDIWSDLSQALDVL</sequence>
<dbReference type="SUPFAM" id="SSF53383">
    <property type="entry name" value="PLP-dependent transferases"/>
    <property type="match status" value="1"/>
</dbReference>